<name>A0A8W7K909_ANOAL</name>
<evidence type="ECO:0000313" key="14">
    <source>
        <dbReference type="EnsemblMetazoa" id="AALB016491-PA"/>
    </source>
</evidence>
<dbReference type="InterPro" id="IPR029070">
    <property type="entry name" value="Chitinase_insertion_sf"/>
</dbReference>
<dbReference type="SUPFAM" id="SSF54556">
    <property type="entry name" value="Chitinase insertion domain"/>
    <property type="match status" value="1"/>
</dbReference>
<sequence length="416" mass="47443">MVVLGSVLRMLLLWSLVETHYGATAEQRPRLICHYTTWSQGRANPYSYRIEDIPGDLCTHVVYNFVGVDVEEYELTTLQREIDIVQNGFGRFIDLKKRFPDLKLHVAVGGWDHGGAPFSKMAAYRNRRQKFVKSVVEFMARYSFDGLEIVWLYPGSVERGGTPNDKDNFYYLIDDLKRAFQRAEQPWEVAIQVPADHTRFEIGYQQDALCEIADYVHIAGYDLRGSWTGFADVHSPMQNRPHDQGNYRGLNVQDGVESWLSKGCRPENVILGVPLLGRTFLLRNSQQNALGSPSSGPGPKGQHTYSEGYLGYFEICQKLKEPNWRMRWDPIGLCPYAYRGTQWIGYENATSLEEKVKWVTSKGLAGIYAFSLDLDDYRGKCGEAYPLMKSLHKLIENQAKPDSGIGFGIDREIFGY</sequence>
<keyword evidence="10" id="KW-0326">Glycosidase</keyword>
<feature type="chain" id="PRO_5036485509" description="chitinase" evidence="12">
    <location>
        <begin position="20"/>
        <end position="416"/>
    </location>
</feature>
<dbReference type="PROSITE" id="PS51910">
    <property type="entry name" value="GH18_2"/>
    <property type="match status" value="1"/>
</dbReference>
<dbReference type="Gene3D" id="3.20.20.80">
    <property type="entry name" value="Glycosidases"/>
    <property type="match status" value="1"/>
</dbReference>
<dbReference type="GO" id="GO:0000272">
    <property type="term" value="P:polysaccharide catabolic process"/>
    <property type="evidence" value="ECO:0007669"/>
    <property type="project" value="UniProtKB-KW"/>
</dbReference>
<keyword evidence="9" id="KW-0119">Carbohydrate metabolism</keyword>
<dbReference type="PANTHER" id="PTHR11177">
    <property type="entry name" value="CHITINASE"/>
    <property type="match status" value="1"/>
</dbReference>
<dbReference type="GO" id="GO:0008061">
    <property type="term" value="F:chitin binding"/>
    <property type="evidence" value="ECO:0007669"/>
    <property type="project" value="UniProtKB-KW"/>
</dbReference>
<organism evidence="14 15">
    <name type="scientific">Anopheles albimanus</name>
    <name type="common">New world malaria mosquito</name>
    <dbReference type="NCBI Taxonomy" id="7167"/>
    <lineage>
        <taxon>Eukaryota</taxon>
        <taxon>Metazoa</taxon>
        <taxon>Ecdysozoa</taxon>
        <taxon>Arthropoda</taxon>
        <taxon>Hexapoda</taxon>
        <taxon>Insecta</taxon>
        <taxon>Pterygota</taxon>
        <taxon>Neoptera</taxon>
        <taxon>Endopterygota</taxon>
        <taxon>Diptera</taxon>
        <taxon>Nematocera</taxon>
        <taxon>Culicoidea</taxon>
        <taxon>Culicidae</taxon>
        <taxon>Anophelinae</taxon>
        <taxon>Anopheles</taxon>
    </lineage>
</organism>
<proteinExistence type="inferred from homology"/>
<dbReference type="AlphaFoldDB" id="A0A8W7K909"/>
<dbReference type="GO" id="GO:0006032">
    <property type="term" value="P:chitin catabolic process"/>
    <property type="evidence" value="ECO:0007669"/>
    <property type="project" value="UniProtKB-KW"/>
</dbReference>
<dbReference type="GO" id="GO:0008843">
    <property type="term" value="F:endochitinase activity"/>
    <property type="evidence" value="ECO:0007669"/>
    <property type="project" value="UniProtKB-EC"/>
</dbReference>
<accession>A0A8W7K909</accession>
<dbReference type="PANTHER" id="PTHR11177:SF144">
    <property type="entry name" value="CHITINASE 5"/>
    <property type="match status" value="1"/>
</dbReference>
<dbReference type="GO" id="GO:0005576">
    <property type="term" value="C:extracellular region"/>
    <property type="evidence" value="ECO:0007669"/>
    <property type="project" value="TreeGrafter"/>
</dbReference>
<protein>
    <recommendedName>
        <fullName evidence="3">chitinase</fullName>
        <ecNumber evidence="3">3.2.1.14</ecNumber>
    </recommendedName>
</protein>
<dbReference type="EC" id="3.2.1.14" evidence="3"/>
<evidence type="ECO:0000259" key="13">
    <source>
        <dbReference type="PROSITE" id="PS51910"/>
    </source>
</evidence>
<dbReference type="EnsemblMetazoa" id="AALB016491-RA">
    <property type="protein sequence ID" value="AALB016491-PA"/>
    <property type="gene ID" value="AALB016491"/>
</dbReference>
<evidence type="ECO:0000313" key="15">
    <source>
        <dbReference type="Proteomes" id="UP000069272"/>
    </source>
</evidence>
<evidence type="ECO:0000256" key="1">
    <source>
        <dbReference type="ARBA" id="ARBA00000822"/>
    </source>
</evidence>
<evidence type="ECO:0000256" key="7">
    <source>
        <dbReference type="ARBA" id="ARBA00023024"/>
    </source>
</evidence>
<evidence type="ECO:0000256" key="2">
    <source>
        <dbReference type="ARBA" id="ARBA00009121"/>
    </source>
</evidence>
<comment type="similarity">
    <text evidence="2">Belongs to the glycosyl hydrolase 18 family. Chitinase class II subfamily.</text>
</comment>
<evidence type="ECO:0000256" key="5">
    <source>
        <dbReference type="ARBA" id="ARBA00022729"/>
    </source>
</evidence>
<evidence type="ECO:0000256" key="4">
    <source>
        <dbReference type="ARBA" id="ARBA00022669"/>
    </source>
</evidence>
<keyword evidence="4" id="KW-0147">Chitin-binding</keyword>
<evidence type="ECO:0000256" key="12">
    <source>
        <dbReference type="SAM" id="SignalP"/>
    </source>
</evidence>
<dbReference type="FunFam" id="3.10.50.10:FF:000004">
    <property type="entry name" value="Chitinase 5"/>
    <property type="match status" value="1"/>
</dbReference>
<evidence type="ECO:0000256" key="10">
    <source>
        <dbReference type="ARBA" id="ARBA00023295"/>
    </source>
</evidence>
<reference evidence="14" key="2">
    <citation type="submission" date="2022-08" db="UniProtKB">
        <authorList>
            <consortium name="EnsemblMetazoa"/>
        </authorList>
    </citation>
    <scope>IDENTIFICATION</scope>
    <source>
        <strain evidence="14">STECLA/ALBI9_A</strain>
    </source>
</reference>
<dbReference type="InterPro" id="IPR017853">
    <property type="entry name" value="GH"/>
</dbReference>
<keyword evidence="5 12" id="KW-0732">Signal</keyword>
<keyword evidence="8" id="KW-1015">Disulfide bond</keyword>
<feature type="domain" description="GH18" evidence="13">
    <location>
        <begin position="29"/>
        <end position="398"/>
    </location>
</feature>
<dbReference type="Pfam" id="PF00704">
    <property type="entry name" value="Glyco_hydro_18"/>
    <property type="match status" value="1"/>
</dbReference>
<keyword evidence="15" id="KW-1185">Reference proteome</keyword>
<comment type="catalytic activity">
    <reaction evidence="1">
        <text>Random endo-hydrolysis of N-acetyl-beta-D-glucosaminide (1-&gt;4)-beta-linkages in chitin and chitodextrins.</text>
        <dbReference type="EC" id="3.2.1.14"/>
    </reaction>
</comment>
<keyword evidence="6" id="KW-0378">Hydrolase</keyword>
<evidence type="ECO:0000256" key="3">
    <source>
        <dbReference type="ARBA" id="ARBA00012729"/>
    </source>
</evidence>
<feature type="signal peptide" evidence="12">
    <location>
        <begin position="1"/>
        <end position="19"/>
    </location>
</feature>
<evidence type="ECO:0000256" key="11">
    <source>
        <dbReference type="ARBA" id="ARBA00023326"/>
    </source>
</evidence>
<dbReference type="SMART" id="SM00636">
    <property type="entry name" value="Glyco_18"/>
    <property type="match status" value="1"/>
</dbReference>
<keyword evidence="7" id="KW-0146">Chitin degradation</keyword>
<keyword evidence="11" id="KW-0624">Polysaccharide degradation</keyword>
<dbReference type="FunFam" id="3.20.20.80:FF:000144">
    <property type="entry name" value="Chitinase"/>
    <property type="match status" value="1"/>
</dbReference>
<dbReference type="InterPro" id="IPR011583">
    <property type="entry name" value="Chitinase_II/V-like_cat"/>
</dbReference>
<dbReference type="SUPFAM" id="SSF51445">
    <property type="entry name" value="(Trans)glycosidases"/>
    <property type="match status" value="1"/>
</dbReference>
<evidence type="ECO:0000256" key="9">
    <source>
        <dbReference type="ARBA" id="ARBA00023277"/>
    </source>
</evidence>
<evidence type="ECO:0000256" key="6">
    <source>
        <dbReference type="ARBA" id="ARBA00022801"/>
    </source>
</evidence>
<dbReference type="InterPro" id="IPR050314">
    <property type="entry name" value="Glycosyl_Hydrlase_18"/>
</dbReference>
<dbReference type="Proteomes" id="UP000069272">
    <property type="component" value="Chromosome 2R"/>
</dbReference>
<dbReference type="InterPro" id="IPR001223">
    <property type="entry name" value="Glyco_hydro18_cat"/>
</dbReference>
<reference evidence="14 15" key="1">
    <citation type="journal article" date="2017" name="G3 (Bethesda)">
        <title>The Physical Genome Mapping of Anopheles albimanus Corrected Scaffold Misassemblies and Identified Interarm Rearrangements in Genus Anopheles.</title>
        <authorList>
            <person name="Artemov G.N."/>
            <person name="Peery A.N."/>
            <person name="Jiang X."/>
            <person name="Tu Z."/>
            <person name="Stegniy V.N."/>
            <person name="Sharakhova M.V."/>
            <person name="Sharakhov I.V."/>
        </authorList>
    </citation>
    <scope>NUCLEOTIDE SEQUENCE [LARGE SCALE GENOMIC DNA]</scope>
    <source>
        <strain evidence="14 15">ALBI9_A</strain>
    </source>
</reference>
<dbReference type="Gene3D" id="3.10.50.10">
    <property type="match status" value="1"/>
</dbReference>
<evidence type="ECO:0000256" key="8">
    <source>
        <dbReference type="ARBA" id="ARBA00023157"/>
    </source>
</evidence>